<reference evidence="1" key="2">
    <citation type="submission" date="2023-01" db="EMBL/GenBank/DDBJ databases">
        <title>Draft genome sequence of Maritalea porphyrae strain NBRC 107169.</title>
        <authorList>
            <person name="Sun Q."/>
            <person name="Mori K."/>
        </authorList>
    </citation>
    <scope>NUCLEOTIDE SEQUENCE</scope>
    <source>
        <strain evidence="1">NBRC 107169</strain>
    </source>
</reference>
<accession>A0ABQ5US14</accession>
<proteinExistence type="predicted"/>
<evidence type="ECO:0000313" key="1">
    <source>
        <dbReference type="EMBL" id="GLQ17952.1"/>
    </source>
</evidence>
<dbReference type="Proteomes" id="UP001161405">
    <property type="component" value="Unassembled WGS sequence"/>
</dbReference>
<protein>
    <submittedName>
        <fullName evidence="1">Uncharacterized protein</fullName>
    </submittedName>
</protein>
<gene>
    <name evidence="1" type="ORF">GCM10007879_22010</name>
</gene>
<evidence type="ECO:0000313" key="2">
    <source>
        <dbReference type="Proteomes" id="UP001161405"/>
    </source>
</evidence>
<comment type="caution">
    <text evidence="1">The sequence shown here is derived from an EMBL/GenBank/DDBJ whole genome shotgun (WGS) entry which is preliminary data.</text>
</comment>
<organism evidence="1 2">
    <name type="scientific">Maritalea porphyrae</name>
    <dbReference type="NCBI Taxonomy" id="880732"/>
    <lineage>
        <taxon>Bacteria</taxon>
        <taxon>Pseudomonadati</taxon>
        <taxon>Pseudomonadota</taxon>
        <taxon>Alphaproteobacteria</taxon>
        <taxon>Hyphomicrobiales</taxon>
        <taxon>Devosiaceae</taxon>
        <taxon>Maritalea</taxon>
    </lineage>
</organism>
<keyword evidence="2" id="KW-1185">Reference proteome</keyword>
<sequence>MLRTQFGPKDTIALYNFSDEIASKMVSAGWITPIDFKCINNRASKLSVLNVR</sequence>
<name>A0ABQ5US14_9HYPH</name>
<reference evidence="1" key="1">
    <citation type="journal article" date="2014" name="Int. J. Syst. Evol. Microbiol.">
        <title>Complete genome of a new Firmicutes species belonging to the dominant human colonic microbiota ('Ruminococcus bicirculans') reveals two chromosomes and a selective capacity to utilize plant glucans.</title>
        <authorList>
            <consortium name="NISC Comparative Sequencing Program"/>
            <person name="Wegmann U."/>
            <person name="Louis P."/>
            <person name="Goesmann A."/>
            <person name="Henrissat B."/>
            <person name="Duncan S.H."/>
            <person name="Flint H.J."/>
        </authorList>
    </citation>
    <scope>NUCLEOTIDE SEQUENCE</scope>
    <source>
        <strain evidence="1">NBRC 107169</strain>
    </source>
</reference>
<dbReference type="EMBL" id="BSNI01000002">
    <property type="protein sequence ID" value="GLQ17952.1"/>
    <property type="molecule type" value="Genomic_DNA"/>
</dbReference>